<dbReference type="Proteomes" id="UP000789405">
    <property type="component" value="Unassembled WGS sequence"/>
</dbReference>
<reference evidence="2" key="1">
    <citation type="submission" date="2021-06" db="EMBL/GenBank/DDBJ databases">
        <authorList>
            <person name="Kallberg Y."/>
            <person name="Tangrot J."/>
            <person name="Rosling A."/>
        </authorList>
    </citation>
    <scope>NUCLEOTIDE SEQUENCE</scope>
    <source>
        <strain evidence="2">MA453B</strain>
    </source>
</reference>
<accession>A0A9N9HYP8</accession>
<keyword evidence="3" id="KW-1185">Reference proteome</keyword>
<organism evidence="2 3">
    <name type="scientific">Dentiscutata erythropus</name>
    <dbReference type="NCBI Taxonomy" id="1348616"/>
    <lineage>
        <taxon>Eukaryota</taxon>
        <taxon>Fungi</taxon>
        <taxon>Fungi incertae sedis</taxon>
        <taxon>Mucoromycota</taxon>
        <taxon>Glomeromycotina</taxon>
        <taxon>Glomeromycetes</taxon>
        <taxon>Diversisporales</taxon>
        <taxon>Gigasporaceae</taxon>
        <taxon>Dentiscutata</taxon>
    </lineage>
</organism>
<dbReference type="AlphaFoldDB" id="A0A9N9HYP8"/>
<proteinExistence type="predicted"/>
<sequence length="236" mass="26586">MPNPNNATMPNPNNTTIAKTNNTPMRRTKSFSSTLAATSEDKTSNKPVSTIDEFLLFIHNKVLLLTKSLPNDYCVTFKTQREAGAGTQLVDEQDFIKFKSEYSKLATKKNDIGIYIMESDLDNNDDDDTKGLNYALTSYDKIIAKNILEICKAHNCSIYNQPCFNRENHKDLYVEIIFMMLSIWALDMNKDLATIEAPSTHPLFSHANILSKKLSKVTSLLLLPPSPTPTVQLFKD</sequence>
<comment type="caution">
    <text evidence="2">The sequence shown here is derived from an EMBL/GenBank/DDBJ whole genome shotgun (WGS) entry which is preliminary data.</text>
</comment>
<dbReference type="EMBL" id="CAJVPY010009826">
    <property type="protein sequence ID" value="CAG8712707.1"/>
    <property type="molecule type" value="Genomic_DNA"/>
</dbReference>
<evidence type="ECO:0000256" key="1">
    <source>
        <dbReference type="SAM" id="MobiDB-lite"/>
    </source>
</evidence>
<evidence type="ECO:0000313" key="3">
    <source>
        <dbReference type="Proteomes" id="UP000789405"/>
    </source>
</evidence>
<evidence type="ECO:0000313" key="2">
    <source>
        <dbReference type="EMBL" id="CAG8712707.1"/>
    </source>
</evidence>
<feature type="region of interest" description="Disordered" evidence="1">
    <location>
        <begin position="1"/>
        <end position="45"/>
    </location>
</feature>
<protein>
    <submittedName>
        <fullName evidence="2">17287_t:CDS:1</fullName>
    </submittedName>
</protein>
<feature type="compositionally biased region" description="Polar residues" evidence="1">
    <location>
        <begin position="17"/>
        <end position="37"/>
    </location>
</feature>
<feature type="compositionally biased region" description="Low complexity" evidence="1">
    <location>
        <begin position="1"/>
        <end position="16"/>
    </location>
</feature>
<gene>
    <name evidence="2" type="ORF">DERYTH_LOCUS13710</name>
</gene>
<name>A0A9N9HYP8_9GLOM</name>